<evidence type="ECO:0000256" key="1">
    <source>
        <dbReference type="SAM" id="MobiDB-lite"/>
    </source>
</evidence>
<organism evidence="2 3">
    <name type="scientific">Trapa incisa</name>
    <dbReference type="NCBI Taxonomy" id="236973"/>
    <lineage>
        <taxon>Eukaryota</taxon>
        <taxon>Viridiplantae</taxon>
        <taxon>Streptophyta</taxon>
        <taxon>Embryophyta</taxon>
        <taxon>Tracheophyta</taxon>
        <taxon>Spermatophyta</taxon>
        <taxon>Magnoliopsida</taxon>
        <taxon>eudicotyledons</taxon>
        <taxon>Gunneridae</taxon>
        <taxon>Pentapetalae</taxon>
        <taxon>rosids</taxon>
        <taxon>malvids</taxon>
        <taxon>Myrtales</taxon>
        <taxon>Lythraceae</taxon>
        <taxon>Trapa</taxon>
    </lineage>
</organism>
<dbReference type="AlphaFoldDB" id="A0AAN7L028"/>
<accession>A0AAN7L028</accession>
<gene>
    <name evidence="2" type="ORF">SAY87_028592</name>
</gene>
<name>A0AAN7L028_9MYRT</name>
<protein>
    <submittedName>
        <fullName evidence="2">Uncharacterized protein</fullName>
    </submittedName>
</protein>
<dbReference type="Proteomes" id="UP001345219">
    <property type="component" value="Chromosome 22"/>
</dbReference>
<proteinExistence type="predicted"/>
<keyword evidence="3" id="KW-1185">Reference proteome</keyword>
<evidence type="ECO:0000313" key="2">
    <source>
        <dbReference type="EMBL" id="KAK4773573.1"/>
    </source>
</evidence>
<dbReference type="EMBL" id="JAXIOK010000004">
    <property type="protein sequence ID" value="KAK4773573.1"/>
    <property type="molecule type" value="Genomic_DNA"/>
</dbReference>
<evidence type="ECO:0000313" key="3">
    <source>
        <dbReference type="Proteomes" id="UP001345219"/>
    </source>
</evidence>
<feature type="region of interest" description="Disordered" evidence="1">
    <location>
        <begin position="98"/>
        <end position="140"/>
    </location>
</feature>
<comment type="caution">
    <text evidence="2">The sequence shown here is derived from an EMBL/GenBank/DDBJ whole genome shotgun (WGS) entry which is preliminary data.</text>
</comment>
<reference evidence="2 3" key="1">
    <citation type="journal article" date="2023" name="Hortic Res">
        <title>Pangenome of water caltrop reveals structural variations and asymmetric subgenome divergence after allopolyploidization.</title>
        <authorList>
            <person name="Zhang X."/>
            <person name="Chen Y."/>
            <person name="Wang L."/>
            <person name="Yuan Y."/>
            <person name="Fang M."/>
            <person name="Shi L."/>
            <person name="Lu R."/>
            <person name="Comes H.P."/>
            <person name="Ma Y."/>
            <person name="Chen Y."/>
            <person name="Huang G."/>
            <person name="Zhou Y."/>
            <person name="Zheng Z."/>
            <person name="Qiu Y."/>
        </authorList>
    </citation>
    <scope>NUCLEOTIDE SEQUENCE [LARGE SCALE GENOMIC DNA]</scope>
    <source>
        <tissue evidence="2">Roots</tissue>
    </source>
</reference>
<sequence>MHKSHKPPSLAWKVIEEATQKPNPSNNFDGKENERHEKRLHALTNQLRAVDIIDSSPDLMCISSRKLLQTSMLANLTINCIVDHHKTDVLIINSNTQRHSSHRRGNENGLLGDLAPSNGLLHAEQGGGVPGDPGPGLPHPRELLRHFLEDQTELPFGQLQAGFVLQHHADARCGLRRVAAS</sequence>